<name>A0A1Q3BS50_CEPFO</name>
<evidence type="ECO:0000313" key="2">
    <source>
        <dbReference type="EMBL" id="GAV70583.1"/>
    </source>
</evidence>
<dbReference type="OrthoDB" id="840210at2759"/>
<proteinExistence type="predicted"/>
<evidence type="ECO:0000313" key="3">
    <source>
        <dbReference type="Proteomes" id="UP000187406"/>
    </source>
</evidence>
<dbReference type="AlphaFoldDB" id="A0A1Q3BS50"/>
<dbReference type="Proteomes" id="UP000187406">
    <property type="component" value="Unassembled WGS sequence"/>
</dbReference>
<accession>A0A1Q3BS50</accession>
<dbReference type="EMBL" id="BDDD01000823">
    <property type="protein sequence ID" value="GAV70583.1"/>
    <property type="molecule type" value="Genomic_DNA"/>
</dbReference>
<organism evidence="2 3">
    <name type="scientific">Cephalotus follicularis</name>
    <name type="common">Albany pitcher plant</name>
    <dbReference type="NCBI Taxonomy" id="3775"/>
    <lineage>
        <taxon>Eukaryota</taxon>
        <taxon>Viridiplantae</taxon>
        <taxon>Streptophyta</taxon>
        <taxon>Embryophyta</taxon>
        <taxon>Tracheophyta</taxon>
        <taxon>Spermatophyta</taxon>
        <taxon>Magnoliopsida</taxon>
        <taxon>eudicotyledons</taxon>
        <taxon>Gunneridae</taxon>
        <taxon>Pentapetalae</taxon>
        <taxon>rosids</taxon>
        <taxon>fabids</taxon>
        <taxon>Oxalidales</taxon>
        <taxon>Cephalotaceae</taxon>
        <taxon>Cephalotus</taxon>
    </lineage>
</organism>
<dbReference type="InParanoid" id="A0A1Q3BS50"/>
<protein>
    <submittedName>
        <fullName evidence="2">Uncharacterized protein</fullName>
    </submittedName>
</protein>
<keyword evidence="3" id="KW-1185">Reference proteome</keyword>
<sequence length="168" mass="19113">MDAQDNKKRAREGEETKDSSEKIAKKIKMDLNHHSNYINLEDNNNVDEHDHDNDSCDTRDNYTALGVFDFPWLHEGTMISNYKSEEWNFEDTFSTTLKDSCITAGLEFPGECLCDETVTGSIEFPAGDDKFEENVLWPMEGDGLDWICSSLQLNQPPHQLQGVSISND</sequence>
<comment type="caution">
    <text evidence="2">The sequence shown here is derived from an EMBL/GenBank/DDBJ whole genome shotgun (WGS) entry which is preliminary data.</text>
</comment>
<evidence type="ECO:0000256" key="1">
    <source>
        <dbReference type="SAM" id="MobiDB-lite"/>
    </source>
</evidence>
<reference evidence="3" key="1">
    <citation type="submission" date="2016-04" db="EMBL/GenBank/DDBJ databases">
        <title>Cephalotus genome sequencing.</title>
        <authorList>
            <person name="Fukushima K."/>
            <person name="Hasebe M."/>
            <person name="Fang X."/>
        </authorList>
    </citation>
    <scope>NUCLEOTIDE SEQUENCE [LARGE SCALE GENOMIC DNA]</scope>
    <source>
        <strain evidence="3">cv. St1</strain>
    </source>
</reference>
<feature type="region of interest" description="Disordered" evidence="1">
    <location>
        <begin position="1"/>
        <end position="23"/>
    </location>
</feature>
<gene>
    <name evidence="2" type="ORF">CFOL_v3_14081</name>
</gene>